<proteinExistence type="predicted"/>
<feature type="region of interest" description="Disordered" evidence="1">
    <location>
        <begin position="54"/>
        <end position="108"/>
    </location>
</feature>
<dbReference type="EMBL" id="BMAV01015865">
    <property type="protein sequence ID" value="GFY66169.1"/>
    <property type="molecule type" value="Genomic_DNA"/>
</dbReference>
<sequence length="108" mass="12449">GPERKRGKGPHRQGDKRRLPSSANSSTHSRKRFRQAEALIEELDIGRYNLRLRVKRKLSPDHPEDRCRTNGDQSRPKEEDSKNLDPTIRIKDTSSGLHARVARSRNKS</sequence>
<feature type="compositionally biased region" description="Basic residues" evidence="1">
    <location>
        <begin position="1"/>
        <end position="11"/>
    </location>
</feature>
<dbReference type="Proteomes" id="UP000886998">
    <property type="component" value="Unassembled WGS sequence"/>
</dbReference>
<gene>
    <name evidence="2" type="ORF">TNIN_18841</name>
</gene>
<organism evidence="2 3">
    <name type="scientific">Trichonephila inaurata madagascariensis</name>
    <dbReference type="NCBI Taxonomy" id="2747483"/>
    <lineage>
        <taxon>Eukaryota</taxon>
        <taxon>Metazoa</taxon>
        <taxon>Ecdysozoa</taxon>
        <taxon>Arthropoda</taxon>
        <taxon>Chelicerata</taxon>
        <taxon>Arachnida</taxon>
        <taxon>Araneae</taxon>
        <taxon>Araneomorphae</taxon>
        <taxon>Entelegynae</taxon>
        <taxon>Araneoidea</taxon>
        <taxon>Nephilidae</taxon>
        <taxon>Trichonephila</taxon>
        <taxon>Trichonephila inaurata</taxon>
    </lineage>
</organism>
<feature type="non-terminal residue" evidence="2">
    <location>
        <position position="1"/>
    </location>
</feature>
<evidence type="ECO:0000256" key="1">
    <source>
        <dbReference type="SAM" id="MobiDB-lite"/>
    </source>
</evidence>
<protein>
    <submittedName>
        <fullName evidence="2">Uncharacterized protein</fullName>
    </submittedName>
</protein>
<evidence type="ECO:0000313" key="2">
    <source>
        <dbReference type="EMBL" id="GFY66169.1"/>
    </source>
</evidence>
<name>A0A8X7CCA2_9ARAC</name>
<evidence type="ECO:0000313" key="3">
    <source>
        <dbReference type="Proteomes" id="UP000886998"/>
    </source>
</evidence>
<comment type="caution">
    <text evidence="2">The sequence shown here is derived from an EMBL/GenBank/DDBJ whole genome shotgun (WGS) entry which is preliminary data.</text>
</comment>
<reference evidence="2" key="1">
    <citation type="submission" date="2020-08" db="EMBL/GenBank/DDBJ databases">
        <title>Multicomponent nature underlies the extraordinary mechanical properties of spider dragline silk.</title>
        <authorList>
            <person name="Kono N."/>
            <person name="Nakamura H."/>
            <person name="Mori M."/>
            <person name="Yoshida Y."/>
            <person name="Ohtoshi R."/>
            <person name="Malay A.D."/>
            <person name="Moran D.A.P."/>
            <person name="Tomita M."/>
            <person name="Numata K."/>
            <person name="Arakawa K."/>
        </authorList>
    </citation>
    <scope>NUCLEOTIDE SEQUENCE</scope>
</reference>
<accession>A0A8X7CCA2</accession>
<feature type="region of interest" description="Disordered" evidence="1">
    <location>
        <begin position="1"/>
        <end position="33"/>
    </location>
</feature>
<keyword evidence="3" id="KW-1185">Reference proteome</keyword>
<dbReference type="AlphaFoldDB" id="A0A8X7CCA2"/>
<feature type="compositionally biased region" description="Basic and acidic residues" evidence="1">
    <location>
        <begin position="58"/>
        <end position="92"/>
    </location>
</feature>